<organism evidence="5 6">
    <name type="scientific">Streptomyces canus</name>
    <dbReference type="NCBI Taxonomy" id="58343"/>
    <lineage>
        <taxon>Bacteria</taxon>
        <taxon>Bacillati</taxon>
        <taxon>Actinomycetota</taxon>
        <taxon>Actinomycetes</taxon>
        <taxon>Kitasatosporales</taxon>
        <taxon>Streptomycetaceae</taxon>
        <taxon>Streptomyces</taxon>
        <taxon>Streptomyces aurantiacus group</taxon>
    </lineage>
</organism>
<dbReference type="InterPro" id="IPR002104">
    <property type="entry name" value="Integrase_catalytic"/>
</dbReference>
<dbReference type="GO" id="GO:0003677">
    <property type="term" value="F:DNA binding"/>
    <property type="evidence" value="ECO:0007669"/>
    <property type="project" value="UniProtKB-KW"/>
</dbReference>
<dbReference type="AlphaFoldDB" id="A0A101RZG2"/>
<comment type="similarity">
    <text evidence="1">Belongs to the 'phage' integrase family.</text>
</comment>
<dbReference type="InterPro" id="IPR013762">
    <property type="entry name" value="Integrase-like_cat_sf"/>
</dbReference>
<keyword evidence="2" id="KW-0238">DNA-binding</keyword>
<name>A0A101RZG2_9ACTN</name>
<sequence length="445" mass="50380">MAKGIPGVQDRAFDTSEDAKQWLATANTDTRRGEFVDPRDGEISLTNYIIDHWWPSRTDEPSTADPMRSRIWNHIIPILGDFALREIDASALRSFAAELLARVESSTAEVIWGHLSSILNSAVDDKRLLRNPIKVHKSVKPPRRTEKKAKAWTRTVVDAVRLHLQDRYKFAVDIGLGLGLRQGEAFGLAEDDFDFEAKVVHVRRQLRWDIKGRPYFCLPKGGKTREIPLSPNLAARARDHFRRFPPTPCTLPWRNPEPSTNALEARQRKPITVQLVFTTSHGNRIYYRTWNDRSWKPALAAAGFITAVGEKVRRDGSRIRRTPIYAAQREDMFHVLRHTYASVQLEAGESIVSLSTWLGHSSPKITLDHYAHFMPGAGRRGLAAMDAWLEQDQPQFVPEKSPASEWIKKLTLNPQVKELIASGASMNVKYKETARGGLAVNIIEC</sequence>
<protein>
    <submittedName>
        <fullName evidence="5">Integrase</fullName>
    </submittedName>
</protein>
<dbReference type="Gene3D" id="1.10.443.10">
    <property type="entry name" value="Intergrase catalytic core"/>
    <property type="match status" value="1"/>
</dbReference>
<dbReference type="PANTHER" id="PTHR30349">
    <property type="entry name" value="PHAGE INTEGRASE-RELATED"/>
    <property type="match status" value="1"/>
</dbReference>
<dbReference type="GO" id="GO:0006310">
    <property type="term" value="P:DNA recombination"/>
    <property type="evidence" value="ECO:0007669"/>
    <property type="project" value="UniProtKB-KW"/>
</dbReference>
<evidence type="ECO:0000313" key="5">
    <source>
        <dbReference type="EMBL" id="KUN64517.1"/>
    </source>
</evidence>
<dbReference type="InterPro" id="IPR050090">
    <property type="entry name" value="Tyrosine_recombinase_XerCD"/>
</dbReference>
<reference evidence="5 6" key="1">
    <citation type="submission" date="2015-10" db="EMBL/GenBank/DDBJ databases">
        <title>Draft genome sequence of Streptomyces canus DSM 40017, type strain for the species Streptomyces canus.</title>
        <authorList>
            <person name="Ruckert C."/>
            <person name="Winkler A."/>
            <person name="Kalinowski J."/>
            <person name="Kampfer P."/>
            <person name="Glaeser S."/>
        </authorList>
    </citation>
    <scope>NUCLEOTIDE SEQUENCE [LARGE SCALE GENOMIC DNA]</scope>
    <source>
        <strain evidence="5 6">DSM 40017</strain>
    </source>
</reference>
<dbReference type="Pfam" id="PF00589">
    <property type="entry name" value="Phage_integrase"/>
    <property type="match status" value="1"/>
</dbReference>
<dbReference type="STRING" id="58343.AQJ46_29170"/>
<evidence type="ECO:0000313" key="6">
    <source>
        <dbReference type="Proteomes" id="UP000053669"/>
    </source>
</evidence>
<dbReference type="PANTHER" id="PTHR30349:SF64">
    <property type="entry name" value="PROPHAGE INTEGRASE INTD-RELATED"/>
    <property type="match status" value="1"/>
</dbReference>
<dbReference type="GO" id="GO:0015074">
    <property type="term" value="P:DNA integration"/>
    <property type="evidence" value="ECO:0007669"/>
    <property type="project" value="InterPro"/>
</dbReference>
<dbReference type="Gene3D" id="1.10.150.130">
    <property type="match status" value="1"/>
</dbReference>
<dbReference type="InterPro" id="IPR011010">
    <property type="entry name" value="DNA_brk_join_enz"/>
</dbReference>
<dbReference type="CDD" id="cd01189">
    <property type="entry name" value="INT_ICEBs1_C_like"/>
    <property type="match status" value="1"/>
</dbReference>
<dbReference type="PROSITE" id="PS51898">
    <property type="entry name" value="TYR_RECOMBINASE"/>
    <property type="match status" value="1"/>
</dbReference>
<evidence type="ECO:0000256" key="3">
    <source>
        <dbReference type="ARBA" id="ARBA00023172"/>
    </source>
</evidence>
<dbReference type="InterPro" id="IPR010998">
    <property type="entry name" value="Integrase_recombinase_N"/>
</dbReference>
<dbReference type="Proteomes" id="UP000053669">
    <property type="component" value="Unassembled WGS sequence"/>
</dbReference>
<dbReference type="SUPFAM" id="SSF56349">
    <property type="entry name" value="DNA breaking-rejoining enzymes"/>
    <property type="match status" value="1"/>
</dbReference>
<accession>A0A101RZG2</accession>
<evidence type="ECO:0000256" key="1">
    <source>
        <dbReference type="ARBA" id="ARBA00008857"/>
    </source>
</evidence>
<evidence type="ECO:0000256" key="2">
    <source>
        <dbReference type="ARBA" id="ARBA00023125"/>
    </source>
</evidence>
<feature type="domain" description="Tyr recombinase" evidence="4">
    <location>
        <begin position="147"/>
        <end position="386"/>
    </location>
</feature>
<comment type="caution">
    <text evidence="5">The sequence shown here is derived from an EMBL/GenBank/DDBJ whole genome shotgun (WGS) entry which is preliminary data.</text>
</comment>
<gene>
    <name evidence="5" type="ORF">AQJ46_29170</name>
</gene>
<proteinExistence type="inferred from homology"/>
<keyword evidence="3" id="KW-0233">DNA recombination</keyword>
<evidence type="ECO:0000259" key="4">
    <source>
        <dbReference type="PROSITE" id="PS51898"/>
    </source>
</evidence>
<dbReference type="EMBL" id="LMWU01000029">
    <property type="protein sequence ID" value="KUN64517.1"/>
    <property type="molecule type" value="Genomic_DNA"/>
</dbReference>